<feature type="domain" description="PiggyBac transposable element-derived protein" evidence="2">
    <location>
        <begin position="163"/>
        <end position="237"/>
    </location>
</feature>
<comment type="caution">
    <text evidence="3">The sequence shown here is derived from an EMBL/GenBank/DDBJ whole genome shotgun (WGS) entry which is preliminary data.</text>
</comment>
<reference evidence="3" key="2">
    <citation type="submission" date="2020-06" db="EMBL/GenBank/DDBJ databases">
        <authorList>
            <person name="Sheffer M."/>
        </authorList>
    </citation>
    <scope>NUCLEOTIDE SEQUENCE</scope>
</reference>
<feature type="region of interest" description="Disordered" evidence="1">
    <location>
        <begin position="73"/>
        <end position="94"/>
    </location>
</feature>
<feature type="compositionally biased region" description="Basic residues" evidence="1">
    <location>
        <begin position="83"/>
        <end position="92"/>
    </location>
</feature>
<protein>
    <submittedName>
        <fullName evidence="3">PiggyBac transposable element-derived protein like</fullName>
    </submittedName>
</protein>
<dbReference type="AlphaFoldDB" id="A0A8T0FPN3"/>
<dbReference type="Pfam" id="PF13843">
    <property type="entry name" value="DDE_Tnp_1_7"/>
    <property type="match status" value="2"/>
</dbReference>
<dbReference type="PANTHER" id="PTHR46599:SF6">
    <property type="entry name" value="DUAL SPECIFICITY PHOSPHATASE 26"/>
    <property type="match status" value="1"/>
</dbReference>
<dbReference type="Proteomes" id="UP000807504">
    <property type="component" value="Unassembled WGS sequence"/>
</dbReference>
<evidence type="ECO:0000259" key="2">
    <source>
        <dbReference type="Pfam" id="PF13843"/>
    </source>
</evidence>
<feature type="domain" description="PiggyBac transposable element-derived protein" evidence="2">
    <location>
        <begin position="257"/>
        <end position="347"/>
    </location>
</feature>
<feature type="compositionally biased region" description="Basic and acidic residues" evidence="1">
    <location>
        <begin position="73"/>
        <end position="82"/>
    </location>
</feature>
<evidence type="ECO:0000313" key="3">
    <source>
        <dbReference type="EMBL" id="KAF8792295.1"/>
    </source>
</evidence>
<evidence type="ECO:0000256" key="1">
    <source>
        <dbReference type="SAM" id="MobiDB-lite"/>
    </source>
</evidence>
<proteinExistence type="predicted"/>
<reference evidence="3" key="1">
    <citation type="journal article" date="2020" name="bioRxiv">
        <title>Chromosome-level reference genome of the European wasp spider Argiope bruennichi: a resource for studies on range expansion and evolutionary adaptation.</title>
        <authorList>
            <person name="Sheffer M.M."/>
            <person name="Hoppe A."/>
            <person name="Krehenwinkel H."/>
            <person name="Uhl G."/>
            <person name="Kuss A.W."/>
            <person name="Jensen L."/>
            <person name="Jensen C."/>
            <person name="Gillespie R.G."/>
            <person name="Hoff K.J."/>
            <person name="Prost S."/>
        </authorList>
    </citation>
    <scope>NUCLEOTIDE SEQUENCE</scope>
</reference>
<keyword evidence="4" id="KW-1185">Reference proteome</keyword>
<sequence length="423" mass="48967">MSKRFRCENFWGRPDAIREVLKELSDEEISTFSDESETEDYIEVENSDFTDSDRDEIENNLLENKVEEETMLEKNTEVDNMRLKSKSKKRKHNVPETSDMVGNILEFLKSCDKSIVYPGKIQLTAKDKSKWSSIPKSSNRRTALRNIIHFIQGPTDSAKELFTPLDSFTHFFTSEILEIIVFHTNSEIKRQKERYAEKHSSFTETCIDEIKALLGLLVLSAAMKNNHLATNQLFDTTLCGQRYRGEMSELRSRSVGTGMYCFDQAKTLLSYKTKPNKCVILLSTFHEKPYVNKESKKPEIIEFYNSTKGAVDILDQMCSNMSCSRKTRRWPFCVFYDIINISLVNSHVLYGHNMTRKSEKVMSRKKFAVKLSEDLLAPWMKKRLDAPTLPRSTRTIISELLKIDMVCETPKTNESNDIKIEAK</sequence>
<organism evidence="3 4">
    <name type="scientific">Argiope bruennichi</name>
    <name type="common">Wasp spider</name>
    <name type="synonym">Aranea bruennichi</name>
    <dbReference type="NCBI Taxonomy" id="94029"/>
    <lineage>
        <taxon>Eukaryota</taxon>
        <taxon>Metazoa</taxon>
        <taxon>Ecdysozoa</taxon>
        <taxon>Arthropoda</taxon>
        <taxon>Chelicerata</taxon>
        <taxon>Arachnida</taxon>
        <taxon>Araneae</taxon>
        <taxon>Araneomorphae</taxon>
        <taxon>Entelegynae</taxon>
        <taxon>Araneoidea</taxon>
        <taxon>Araneidae</taxon>
        <taxon>Argiope</taxon>
    </lineage>
</organism>
<name>A0A8T0FPN3_ARGBR</name>
<dbReference type="InterPro" id="IPR029526">
    <property type="entry name" value="PGBD"/>
</dbReference>
<gene>
    <name evidence="3" type="ORF">HNY73_003910</name>
</gene>
<dbReference type="EMBL" id="JABXBU010000003">
    <property type="protein sequence ID" value="KAF8792295.1"/>
    <property type="molecule type" value="Genomic_DNA"/>
</dbReference>
<evidence type="ECO:0000313" key="4">
    <source>
        <dbReference type="Proteomes" id="UP000807504"/>
    </source>
</evidence>
<accession>A0A8T0FPN3</accession>
<dbReference type="PANTHER" id="PTHR46599">
    <property type="entry name" value="PIGGYBAC TRANSPOSABLE ELEMENT-DERIVED PROTEIN 4"/>
    <property type="match status" value="1"/>
</dbReference>